<evidence type="ECO:0000256" key="1">
    <source>
        <dbReference type="ARBA" id="ARBA00004141"/>
    </source>
</evidence>
<name>A0A512T1X1_9MICO</name>
<gene>
    <name evidence="7" type="ORF">KLO01_22490</name>
</gene>
<keyword evidence="8" id="KW-1185">Reference proteome</keyword>
<evidence type="ECO:0000313" key="8">
    <source>
        <dbReference type="Proteomes" id="UP000321793"/>
    </source>
</evidence>
<evidence type="ECO:0000256" key="2">
    <source>
        <dbReference type="ARBA" id="ARBA00022692"/>
    </source>
</evidence>
<evidence type="ECO:0000256" key="4">
    <source>
        <dbReference type="ARBA" id="ARBA00023136"/>
    </source>
</evidence>
<comment type="subcellular location">
    <subcellularLocation>
        <location evidence="1">Membrane</location>
        <topology evidence="1">Multi-pass membrane protein</topology>
    </subcellularLocation>
</comment>
<organism evidence="7 8">
    <name type="scientific">Knoellia locipacati</name>
    <dbReference type="NCBI Taxonomy" id="882824"/>
    <lineage>
        <taxon>Bacteria</taxon>
        <taxon>Bacillati</taxon>
        <taxon>Actinomycetota</taxon>
        <taxon>Actinomycetes</taxon>
        <taxon>Micrococcales</taxon>
        <taxon>Intrasporangiaceae</taxon>
        <taxon>Knoellia</taxon>
    </lineage>
</organism>
<dbReference type="GO" id="GO:0016020">
    <property type="term" value="C:membrane"/>
    <property type="evidence" value="ECO:0007669"/>
    <property type="project" value="UniProtKB-SubCell"/>
</dbReference>
<feature type="transmembrane region" description="Helical" evidence="5">
    <location>
        <begin position="255"/>
        <end position="281"/>
    </location>
</feature>
<evidence type="ECO:0000259" key="6">
    <source>
        <dbReference type="Pfam" id="PF13515"/>
    </source>
</evidence>
<feature type="transmembrane region" description="Helical" evidence="5">
    <location>
        <begin position="84"/>
        <end position="106"/>
    </location>
</feature>
<evidence type="ECO:0000313" key="7">
    <source>
        <dbReference type="EMBL" id="GEQ14202.1"/>
    </source>
</evidence>
<dbReference type="Pfam" id="PF13515">
    <property type="entry name" value="FUSC_2"/>
    <property type="match status" value="1"/>
</dbReference>
<feature type="transmembrane region" description="Helical" evidence="5">
    <location>
        <begin position="139"/>
        <end position="156"/>
    </location>
</feature>
<feature type="domain" description="Integral membrane bound transporter" evidence="6">
    <location>
        <begin position="212"/>
        <end position="336"/>
    </location>
</feature>
<evidence type="ECO:0000256" key="3">
    <source>
        <dbReference type="ARBA" id="ARBA00022989"/>
    </source>
</evidence>
<keyword evidence="2 5" id="KW-0812">Transmembrane</keyword>
<feature type="transmembrane region" description="Helical" evidence="5">
    <location>
        <begin position="112"/>
        <end position="132"/>
    </location>
</feature>
<dbReference type="InterPro" id="IPR049453">
    <property type="entry name" value="Memb_transporter_dom"/>
</dbReference>
<accession>A0A512T1X1</accession>
<feature type="transmembrane region" description="Helical" evidence="5">
    <location>
        <begin position="324"/>
        <end position="340"/>
    </location>
</feature>
<protein>
    <submittedName>
        <fullName evidence="7">FUSC family protein</fullName>
    </submittedName>
</protein>
<feature type="transmembrane region" description="Helical" evidence="5">
    <location>
        <begin position="162"/>
        <end position="184"/>
    </location>
</feature>
<dbReference type="EMBL" id="BKBA01000008">
    <property type="protein sequence ID" value="GEQ14202.1"/>
    <property type="molecule type" value="Genomic_DNA"/>
</dbReference>
<dbReference type="AlphaFoldDB" id="A0A512T1X1"/>
<evidence type="ECO:0000256" key="5">
    <source>
        <dbReference type="SAM" id="Phobius"/>
    </source>
</evidence>
<proteinExistence type="predicted"/>
<sequence length="348" mass="35834">MWTGDRRATSPTSRPPTLDFGVRDLVRLNPVPAGSHRVAIRAGLSVAVPLLTVIALDRTPWAVYAAFGAFTSLYGRNRVHVPRAVMQASAGVALVTCVVLGAAVSASGAGPWTRVLVAVAVAGAGSMVSTVLDWHPPGPLFLIFAFGTVAATHASWSDVPVALAVSAASAAFALVVGNVGAVVARIARQPHAALVSPWSPDPLRYMVAVGVAGAVATSAGLGHSWWAMVAAAAPLSVRGRAHQALRAGHRIAGTILGLLTSIPLLLLGLDPVPLVLVVVALQIVTELLVGRNYGLALLFITPMALLMGQLGASQSAPDLVLDRGVETVIGAVVAIALLAMENRRAHQW</sequence>
<feature type="transmembrane region" description="Helical" evidence="5">
    <location>
        <begin position="205"/>
        <end position="226"/>
    </location>
</feature>
<feature type="transmembrane region" description="Helical" evidence="5">
    <location>
        <begin position="293"/>
        <end position="312"/>
    </location>
</feature>
<keyword evidence="3 5" id="KW-1133">Transmembrane helix</keyword>
<reference evidence="7 8" key="1">
    <citation type="submission" date="2019-07" db="EMBL/GenBank/DDBJ databases">
        <title>Whole genome shotgun sequence of Knoellia locipacati NBRC 109775.</title>
        <authorList>
            <person name="Hosoyama A."/>
            <person name="Uohara A."/>
            <person name="Ohji S."/>
            <person name="Ichikawa N."/>
        </authorList>
    </citation>
    <scope>NUCLEOTIDE SEQUENCE [LARGE SCALE GENOMIC DNA]</scope>
    <source>
        <strain evidence="7 8">NBRC 109775</strain>
    </source>
</reference>
<dbReference type="RefSeq" id="WP_186828009.1">
    <property type="nucleotide sequence ID" value="NZ_BAABDN010000001.1"/>
</dbReference>
<keyword evidence="4 5" id="KW-0472">Membrane</keyword>
<dbReference type="Proteomes" id="UP000321793">
    <property type="component" value="Unassembled WGS sequence"/>
</dbReference>
<comment type="caution">
    <text evidence="7">The sequence shown here is derived from an EMBL/GenBank/DDBJ whole genome shotgun (WGS) entry which is preliminary data.</text>
</comment>